<protein>
    <submittedName>
        <fullName evidence="3">Tail fiber domain-containing protein</fullName>
    </submittedName>
</protein>
<evidence type="ECO:0000256" key="1">
    <source>
        <dbReference type="SAM" id="MobiDB-lite"/>
    </source>
</evidence>
<dbReference type="AlphaFoldDB" id="A0A5C4LF53"/>
<dbReference type="Pfam" id="PF13884">
    <property type="entry name" value="Peptidase_S74"/>
    <property type="match status" value="1"/>
</dbReference>
<dbReference type="EMBL" id="VDDA01000011">
    <property type="protein sequence ID" value="TNC10825.1"/>
    <property type="molecule type" value="Genomic_DNA"/>
</dbReference>
<dbReference type="InterPro" id="IPR030392">
    <property type="entry name" value="S74_ICA"/>
</dbReference>
<dbReference type="RefSeq" id="WP_139037876.1">
    <property type="nucleotide sequence ID" value="NZ_VDDA01000011.1"/>
</dbReference>
<dbReference type="Proteomes" id="UP000305267">
    <property type="component" value="Unassembled WGS sequence"/>
</dbReference>
<evidence type="ECO:0000313" key="3">
    <source>
        <dbReference type="EMBL" id="TNC10825.1"/>
    </source>
</evidence>
<feature type="region of interest" description="Disordered" evidence="1">
    <location>
        <begin position="180"/>
        <end position="200"/>
    </location>
</feature>
<feature type="region of interest" description="Disordered" evidence="1">
    <location>
        <begin position="392"/>
        <end position="434"/>
    </location>
</feature>
<keyword evidence="4" id="KW-1185">Reference proteome</keyword>
<feature type="compositionally biased region" description="Low complexity" evidence="1">
    <location>
        <begin position="406"/>
        <end position="415"/>
    </location>
</feature>
<proteinExistence type="predicted"/>
<reference evidence="3 4" key="1">
    <citation type="submission" date="2019-06" db="EMBL/GenBank/DDBJ databases">
        <title>Genome of Methylobacterium sp. 17Sr1-39.</title>
        <authorList>
            <person name="Seo T."/>
        </authorList>
    </citation>
    <scope>NUCLEOTIDE SEQUENCE [LARGE SCALE GENOMIC DNA]</scope>
    <source>
        <strain evidence="3 4">17Sr1-39</strain>
    </source>
</reference>
<feature type="domain" description="Peptidase S74" evidence="2">
    <location>
        <begin position="320"/>
        <end position="372"/>
    </location>
</feature>
<evidence type="ECO:0000313" key="4">
    <source>
        <dbReference type="Proteomes" id="UP000305267"/>
    </source>
</evidence>
<feature type="compositionally biased region" description="Polar residues" evidence="1">
    <location>
        <begin position="185"/>
        <end position="200"/>
    </location>
</feature>
<sequence length="434" mass="45272">MSKKGNDTPATTTTVQKVELPAWVEEAGKNNYAQAQQVSANLAHPYTGNTVAGQNQDQFAAYDTVRSGGNLAMPSMQTAGNTLNSVQGYGGQQIGAGKFTDANLGQYMSPYTQSVIQAAQKNEAQTLAQNLNNIGTAATQAGAYGGSRQAIQEGAAQAQSALNMGQLTAQLQNQNFQQAQAAIGQDQNRQFQADQSNQSNGLEAQRLRALAAAQGASVGQQAQQANLQQAAALQSIGDSQRAYGQDLLNQDYQRYADQRQYPIDQLNILQYGLGVTPYGSTTTGTSTQTGGQQGSNGLGQILGGAGSLLSSFLPMFGLLSDENEKRDIVRLGTDPATGTRVSAWNYKSDPAGTPSRIGPTAQDLEKTMPGAVAKTPGGPKMVDARVSQAVSGSFLSGPNAKPPAKPKSSLAAKAPTVKLKAPKKGTNFLGPKGK</sequence>
<accession>A0A5C4LF53</accession>
<comment type="caution">
    <text evidence="3">The sequence shown here is derived from an EMBL/GenBank/DDBJ whole genome shotgun (WGS) entry which is preliminary data.</text>
</comment>
<gene>
    <name evidence="3" type="ORF">FF100_21995</name>
</gene>
<evidence type="ECO:0000259" key="2">
    <source>
        <dbReference type="Pfam" id="PF13884"/>
    </source>
</evidence>
<organism evidence="3 4">
    <name type="scientific">Methylobacterium terricola</name>
    <dbReference type="NCBI Taxonomy" id="2583531"/>
    <lineage>
        <taxon>Bacteria</taxon>
        <taxon>Pseudomonadati</taxon>
        <taxon>Pseudomonadota</taxon>
        <taxon>Alphaproteobacteria</taxon>
        <taxon>Hyphomicrobiales</taxon>
        <taxon>Methylobacteriaceae</taxon>
        <taxon>Methylobacterium</taxon>
    </lineage>
</organism>
<name>A0A5C4LF53_9HYPH</name>
<dbReference type="OrthoDB" id="7226450at2"/>